<organism evidence="6 7">
    <name type="scientific">Penicillium bovifimosum</name>
    <dbReference type="NCBI Taxonomy" id="126998"/>
    <lineage>
        <taxon>Eukaryota</taxon>
        <taxon>Fungi</taxon>
        <taxon>Dikarya</taxon>
        <taxon>Ascomycota</taxon>
        <taxon>Pezizomycotina</taxon>
        <taxon>Eurotiomycetes</taxon>
        <taxon>Eurotiomycetidae</taxon>
        <taxon>Eurotiales</taxon>
        <taxon>Aspergillaceae</taxon>
        <taxon>Penicillium</taxon>
    </lineage>
</organism>
<dbReference type="RefSeq" id="XP_056520923.1">
    <property type="nucleotide sequence ID" value="XM_056667327.1"/>
</dbReference>
<dbReference type="GO" id="GO:0005634">
    <property type="term" value="C:nucleus"/>
    <property type="evidence" value="ECO:0007669"/>
    <property type="project" value="UniProtKB-SubCell"/>
</dbReference>
<gene>
    <name evidence="6" type="ORF">N7515_006583</name>
</gene>
<keyword evidence="7" id="KW-1185">Reference proteome</keyword>
<dbReference type="PROSITE" id="PS51186">
    <property type="entry name" value="GNAT"/>
    <property type="match status" value="1"/>
</dbReference>
<feature type="domain" description="N-acetyltransferase" evidence="5">
    <location>
        <begin position="56"/>
        <end position="234"/>
    </location>
</feature>
<comment type="caution">
    <text evidence="6">The sequence shown here is derived from an EMBL/GenBank/DDBJ whole genome shotgun (WGS) entry which is preliminary data.</text>
</comment>
<dbReference type="Gene3D" id="3.40.630.30">
    <property type="match status" value="1"/>
</dbReference>
<accession>A0A9W9GUX5</accession>
<keyword evidence="3" id="KW-0804">Transcription</keyword>
<dbReference type="PANTHER" id="PTHR31001">
    <property type="entry name" value="UNCHARACTERIZED TRANSCRIPTIONAL REGULATORY PROTEIN"/>
    <property type="match status" value="1"/>
</dbReference>
<dbReference type="CDD" id="cd04301">
    <property type="entry name" value="NAT_SF"/>
    <property type="match status" value="1"/>
</dbReference>
<dbReference type="SUPFAM" id="SSF55729">
    <property type="entry name" value="Acyl-CoA N-acyltransferases (Nat)"/>
    <property type="match status" value="1"/>
</dbReference>
<proteinExistence type="predicted"/>
<dbReference type="CDD" id="cd12148">
    <property type="entry name" value="fungal_TF_MHR"/>
    <property type="match status" value="1"/>
</dbReference>
<dbReference type="InterPro" id="IPR016181">
    <property type="entry name" value="Acyl_CoA_acyltransferase"/>
</dbReference>
<dbReference type="OrthoDB" id="4898680at2759"/>
<dbReference type="PANTHER" id="PTHR31001:SF61">
    <property type="entry name" value="ZN(II)2CYS6 TRANSCRIPTION FACTOR (EUROFUNG)"/>
    <property type="match status" value="1"/>
</dbReference>
<dbReference type="AlphaFoldDB" id="A0A9W9GUX5"/>
<evidence type="ECO:0000256" key="3">
    <source>
        <dbReference type="ARBA" id="ARBA00023163"/>
    </source>
</evidence>
<dbReference type="InterPro" id="IPR007219">
    <property type="entry name" value="XnlR_reg_dom"/>
</dbReference>
<dbReference type="InterPro" id="IPR000182">
    <property type="entry name" value="GNAT_dom"/>
</dbReference>
<evidence type="ECO:0000256" key="4">
    <source>
        <dbReference type="ARBA" id="ARBA00023242"/>
    </source>
</evidence>
<evidence type="ECO:0000313" key="6">
    <source>
        <dbReference type="EMBL" id="KAJ5130544.1"/>
    </source>
</evidence>
<evidence type="ECO:0000256" key="2">
    <source>
        <dbReference type="ARBA" id="ARBA00023015"/>
    </source>
</evidence>
<reference evidence="6" key="2">
    <citation type="journal article" date="2023" name="IMA Fungus">
        <title>Comparative genomic study of the Penicillium genus elucidates a diverse pangenome and 15 lateral gene transfer events.</title>
        <authorList>
            <person name="Petersen C."/>
            <person name="Sorensen T."/>
            <person name="Nielsen M.R."/>
            <person name="Sondergaard T.E."/>
            <person name="Sorensen J.L."/>
            <person name="Fitzpatrick D.A."/>
            <person name="Frisvad J.C."/>
            <person name="Nielsen K.L."/>
        </authorList>
    </citation>
    <scope>NUCLEOTIDE SEQUENCE</scope>
    <source>
        <strain evidence="6">IBT 22155</strain>
    </source>
</reference>
<name>A0A9W9GUX5_9EURO</name>
<dbReference type="Pfam" id="PF00583">
    <property type="entry name" value="Acetyltransf_1"/>
    <property type="match status" value="1"/>
</dbReference>
<comment type="subcellular location">
    <subcellularLocation>
        <location evidence="1">Nucleus</location>
    </subcellularLocation>
</comment>
<dbReference type="EMBL" id="JAPQKL010000005">
    <property type="protein sequence ID" value="KAJ5130544.1"/>
    <property type="molecule type" value="Genomic_DNA"/>
</dbReference>
<dbReference type="InterPro" id="IPR050613">
    <property type="entry name" value="Sec_Metabolite_Reg"/>
</dbReference>
<sequence>MSVNSKVALFPWDPESDIHRKTLVEQRVECSWHQEKVETEWRDRQVRGDKCIYWIVRIPSDESHLTSDIGKQPLEHAILQDTATSINAVPRQPTGKAFIPIGHISLDSKNPDAEHIDLDLPSDNVFWIKTFYVRHTIQGKGIGRAAMDEVEAMAAREPLLAKTLMLDTVHKDDQMNEEFARATGGGVPKMTNQEWYARRDYRLIKTVPNYYPILDKNGEVVWDIKAVFMRKDIAASSPGAGSMGNGRLFVPLEPPSALPGYLGSTSYSAILTEHRNEIPFEPEETQESTDSSAGLVVEPDRLQSGVDVLRFLYNLTVRDMLIARFYVRTWNIVVPKMVMDEILRSVRHIFTGFSDDPTAQLEELANQIFQNTSRPMQTHKSMSIEEYCTSFTGRNLRWEALGSIFTLCGMQLIITPDRDPDVTQALNDPGAKDRLLEQLTVISAVCLGFCDQTSSANELLAILQFSDTMLRTQQYGDSSYQAWRRLGDLVSTIYAAGLHLENNGAENCPFFLRQWRRRCFTGAFYMDKMIATFVGRPPLMNGRFCTLDAPLDLSDEVLVAGGDVLSKAISELDSAGWNREGILHPVSPIRLRYQLSVIREETLEVVLGTREQHNLVQKSEEIQAKSRAIWESAPDRLRYDRQANDEFHDGSLSIAYYYLDYLYTCFLLHRAVIKHTDTGQAELCDVSRRLLAIVIHMNTFRAPMIDLGRHFSWIVLTYGVPSASVLLLELLRQSHEPGPHAVPLPRAELVRNLSVFISFLSWVAAPGHGNYHTCKQAEKKLSHILDQILDPQPVQQHVVDDVTTGLDNFLNWSNYNTIWDFNTDSLPLAEGFAP</sequence>
<dbReference type="SMART" id="SM00906">
    <property type="entry name" value="Fungal_trans"/>
    <property type="match status" value="1"/>
</dbReference>
<protein>
    <submittedName>
        <fullName evidence="6">Acyl-CoA N-acyltransferase</fullName>
    </submittedName>
</protein>
<dbReference type="GO" id="GO:0006351">
    <property type="term" value="P:DNA-templated transcription"/>
    <property type="evidence" value="ECO:0007669"/>
    <property type="project" value="InterPro"/>
</dbReference>
<evidence type="ECO:0000256" key="1">
    <source>
        <dbReference type="ARBA" id="ARBA00004123"/>
    </source>
</evidence>
<dbReference type="GO" id="GO:0008270">
    <property type="term" value="F:zinc ion binding"/>
    <property type="evidence" value="ECO:0007669"/>
    <property type="project" value="InterPro"/>
</dbReference>
<keyword evidence="2" id="KW-0805">Transcription regulation</keyword>
<dbReference type="GO" id="GO:0003677">
    <property type="term" value="F:DNA binding"/>
    <property type="evidence" value="ECO:0007669"/>
    <property type="project" value="InterPro"/>
</dbReference>
<evidence type="ECO:0000259" key="5">
    <source>
        <dbReference type="PROSITE" id="PS51186"/>
    </source>
</evidence>
<dbReference type="GeneID" id="81406497"/>
<reference evidence="6" key="1">
    <citation type="submission" date="2022-11" db="EMBL/GenBank/DDBJ databases">
        <authorList>
            <person name="Petersen C."/>
        </authorList>
    </citation>
    <scope>NUCLEOTIDE SEQUENCE</scope>
    <source>
        <strain evidence="6">IBT 22155</strain>
    </source>
</reference>
<dbReference type="Proteomes" id="UP001149079">
    <property type="component" value="Unassembled WGS sequence"/>
</dbReference>
<evidence type="ECO:0000313" key="7">
    <source>
        <dbReference type="Proteomes" id="UP001149079"/>
    </source>
</evidence>
<dbReference type="GO" id="GO:0016747">
    <property type="term" value="F:acyltransferase activity, transferring groups other than amino-acyl groups"/>
    <property type="evidence" value="ECO:0007669"/>
    <property type="project" value="InterPro"/>
</dbReference>
<dbReference type="Pfam" id="PF04082">
    <property type="entry name" value="Fungal_trans"/>
    <property type="match status" value="1"/>
</dbReference>
<keyword evidence="4" id="KW-0539">Nucleus</keyword>